<comment type="caution">
    <text evidence="1">The sequence shown here is derived from an EMBL/GenBank/DDBJ whole genome shotgun (WGS) entry which is preliminary data.</text>
</comment>
<dbReference type="EMBL" id="BJYU01000065">
    <property type="protein sequence ID" value="GEO16464.1"/>
    <property type="molecule type" value="Genomic_DNA"/>
</dbReference>
<name>A0A512BWY8_9HYPH</name>
<reference evidence="1 2" key="1">
    <citation type="submission" date="2019-07" db="EMBL/GenBank/DDBJ databases">
        <title>Whole genome shotgun sequence of Microvirga aerophila NBRC 106136.</title>
        <authorList>
            <person name="Hosoyama A."/>
            <person name="Uohara A."/>
            <person name="Ohji S."/>
            <person name="Ichikawa N."/>
        </authorList>
    </citation>
    <scope>NUCLEOTIDE SEQUENCE [LARGE SCALE GENOMIC DNA]</scope>
    <source>
        <strain evidence="1 2">NBRC 106136</strain>
    </source>
</reference>
<evidence type="ECO:0000313" key="1">
    <source>
        <dbReference type="EMBL" id="GEO16464.1"/>
    </source>
</evidence>
<dbReference type="Proteomes" id="UP000321085">
    <property type="component" value="Unassembled WGS sequence"/>
</dbReference>
<proteinExistence type="predicted"/>
<organism evidence="1 2">
    <name type="scientific">Microvirga aerophila</name>
    <dbReference type="NCBI Taxonomy" id="670291"/>
    <lineage>
        <taxon>Bacteria</taxon>
        <taxon>Pseudomonadati</taxon>
        <taxon>Pseudomonadota</taxon>
        <taxon>Alphaproteobacteria</taxon>
        <taxon>Hyphomicrobiales</taxon>
        <taxon>Methylobacteriaceae</taxon>
        <taxon>Microvirga</taxon>
    </lineage>
</organism>
<keyword evidence="2" id="KW-1185">Reference proteome</keyword>
<sequence length="83" mass="9455">MDRRKQITSFCPPPVIPQHLRQIAGGPKLPHPSLLLSRDLQRFAEAMFGVIHAPQEQEQTGGLCRKHIVLEFQLLLYRLSNGE</sequence>
<dbReference type="AlphaFoldDB" id="A0A512BWY8"/>
<evidence type="ECO:0000313" key="2">
    <source>
        <dbReference type="Proteomes" id="UP000321085"/>
    </source>
</evidence>
<protein>
    <submittedName>
        <fullName evidence="1">Uncharacterized protein</fullName>
    </submittedName>
</protein>
<accession>A0A512BWY8</accession>
<gene>
    <name evidence="1" type="ORF">MAE02_41600</name>
</gene>